<gene>
    <name evidence="1" type="ORF">THIARS_80265</name>
</gene>
<dbReference type="AlphaFoldDB" id="A0A238D947"/>
<keyword evidence="2" id="KW-1185">Reference proteome</keyword>
<organism evidence="1 2">
    <name type="scientific">Thiomonas delicata</name>
    <name type="common">Thiomonas cuprina</name>
    <dbReference type="NCBI Taxonomy" id="364030"/>
    <lineage>
        <taxon>Bacteria</taxon>
        <taxon>Pseudomonadati</taxon>
        <taxon>Pseudomonadota</taxon>
        <taxon>Betaproteobacteria</taxon>
        <taxon>Burkholderiales</taxon>
        <taxon>Thiomonas</taxon>
    </lineage>
</organism>
<proteinExistence type="predicted"/>
<name>A0A238D947_THIDL</name>
<dbReference type="EMBL" id="FLMQ01000057">
    <property type="protein sequence ID" value="SBP89741.1"/>
    <property type="molecule type" value="Genomic_DNA"/>
</dbReference>
<protein>
    <submittedName>
        <fullName evidence="1">Uncharacterized protein</fullName>
    </submittedName>
</protein>
<dbReference type="Proteomes" id="UP000214566">
    <property type="component" value="Unassembled WGS sequence"/>
</dbReference>
<evidence type="ECO:0000313" key="2">
    <source>
        <dbReference type="Proteomes" id="UP000214566"/>
    </source>
</evidence>
<sequence>MRDGFLPNETRRLSLWLNFGLVFRTWADLDTKVRPGAALACKQTPFATIPLGQAWSFRPDLLDIAFEQIKLAASTPA</sequence>
<accession>A0A238D947</accession>
<reference evidence="1 2" key="1">
    <citation type="submission" date="2016-06" db="EMBL/GenBank/DDBJ databases">
        <authorList>
            <person name="Kjaerup R.B."/>
            <person name="Dalgaard T.S."/>
            <person name="Juul-Madsen H.R."/>
        </authorList>
    </citation>
    <scope>NUCLEOTIDE SEQUENCE [LARGE SCALE GENOMIC DNA]</scope>
    <source>
        <strain evidence="1 2">DSM 16361</strain>
    </source>
</reference>
<evidence type="ECO:0000313" key="1">
    <source>
        <dbReference type="EMBL" id="SBP89741.1"/>
    </source>
</evidence>